<comment type="caution">
    <text evidence="5">The sequence shown here is derived from an EMBL/GenBank/DDBJ whole genome shotgun (WGS) entry which is preliminary data.</text>
</comment>
<keyword evidence="2" id="KW-0238">DNA-binding</keyword>
<keyword evidence="6" id="KW-1185">Reference proteome</keyword>
<keyword evidence="3" id="KW-0804">Transcription</keyword>
<evidence type="ECO:0000313" key="5">
    <source>
        <dbReference type="EMBL" id="MQQ07254.1"/>
    </source>
</evidence>
<evidence type="ECO:0000256" key="3">
    <source>
        <dbReference type="ARBA" id="ARBA00023163"/>
    </source>
</evidence>
<dbReference type="RefSeq" id="WP_153214153.1">
    <property type="nucleotide sequence ID" value="NZ_WIBF01000001.1"/>
</dbReference>
<evidence type="ECO:0000259" key="4">
    <source>
        <dbReference type="PROSITE" id="PS01124"/>
    </source>
</evidence>
<dbReference type="PANTHER" id="PTHR43280">
    <property type="entry name" value="ARAC-FAMILY TRANSCRIPTIONAL REGULATOR"/>
    <property type="match status" value="1"/>
</dbReference>
<dbReference type="PRINTS" id="PR00032">
    <property type="entry name" value="HTHARAC"/>
</dbReference>
<evidence type="ECO:0000256" key="1">
    <source>
        <dbReference type="ARBA" id="ARBA00023015"/>
    </source>
</evidence>
<dbReference type="Proteomes" id="UP000444174">
    <property type="component" value="Unassembled WGS sequence"/>
</dbReference>
<dbReference type="AlphaFoldDB" id="A0A843YCP9"/>
<dbReference type="InterPro" id="IPR037923">
    <property type="entry name" value="HTH-like"/>
</dbReference>
<protein>
    <submittedName>
        <fullName evidence="5">Helix-turn-helix domain-containing protein</fullName>
    </submittedName>
</protein>
<accession>A0A843YCP9</accession>
<dbReference type="GO" id="GO:0043565">
    <property type="term" value="F:sequence-specific DNA binding"/>
    <property type="evidence" value="ECO:0007669"/>
    <property type="project" value="InterPro"/>
</dbReference>
<sequence>MLLSAPTSSHIEVTTLPQLSPVGPWQIELSHDRAQDLIVWITRGQGQVLLDGKRYGFGAHNLFYIPAGSLWSLNLGRQCFGSCVFIPRPDQKTQDRQAVFLRVNGGQEQAFITFLLDRLQREQREQQEGWSEAMSSLASVLQIELRRAADAAGTPSRISAAQRLSRAYCNRVARHYCEGATMSDHAEALDVTPTHLTRVCKAETGKTAASLLTERQLHSARSLLTYSDTPIQEIASKLGFRSPAYFTRFISQHTGLTPSRLRKTARELA</sequence>
<dbReference type="SUPFAM" id="SSF51215">
    <property type="entry name" value="Regulatory protein AraC"/>
    <property type="match status" value="1"/>
</dbReference>
<dbReference type="Pfam" id="PF12833">
    <property type="entry name" value="HTH_18"/>
    <property type="match status" value="1"/>
</dbReference>
<dbReference type="InterPro" id="IPR018060">
    <property type="entry name" value="HTH_AraC"/>
</dbReference>
<dbReference type="Gene3D" id="2.60.120.10">
    <property type="entry name" value="Jelly Rolls"/>
    <property type="match status" value="1"/>
</dbReference>
<dbReference type="Gene3D" id="1.10.10.60">
    <property type="entry name" value="Homeodomain-like"/>
    <property type="match status" value="1"/>
</dbReference>
<dbReference type="InterPro" id="IPR014710">
    <property type="entry name" value="RmlC-like_jellyroll"/>
</dbReference>
<evidence type="ECO:0000256" key="2">
    <source>
        <dbReference type="ARBA" id="ARBA00023125"/>
    </source>
</evidence>
<name>A0A843YCP9_9RHOB</name>
<dbReference type="InterPro" id="IPR020449">
    <property type="entry name" value="Tscrpt_reg_AraC-type_HTH"/>
</dbReference>
<feature type="domain" description="HTH araC/xylS-type" evidence="4">
    <location>
        <begin position="166"/>
        <end position="264"/>
    </location>
</feature>
<dbReference type="InterPro" id="IPR009057">
    <property type="entry name" value="Homeodomain-like_sf"/>
</dbReference>
<dbReference type="EMBL" id="WIBF01000001">
    <property type="protein sequence ID" value="MQQ07254.1"/>
    <property type="molecule type" value="Genomic_DNA"/>
</dbReference>
<keyword evidence="1" id="KW-0805">Transcription regulation</keyword>
<dbReference type="SMART" id="SM00342">
    <property type="entry name" value="HTH_ARAC"/>
    <property type="match status" value="1"/>
</dbReference>
<dbReference type="PROSITE" id="PS00041">
    <property type="entry name" value="HTH_ARAC_FAMILY_1"/>
    <property type="match status" value="1"/>
</dbReference>
<dbReference type="InterPro" id="IPR018062">
    <property type="entry name" value="HTH_AraC-typ_CS"/>
</dbReference>
<gene>
    <name evidence="5" type="ORF">GFB49_02180</name>
</gene>
<proteinExistence type="predicted"/>
<dbReference type="SUPFAM" id="SSF46689">
    <property type="entry name" value="Homeodomain-like"/>
    <property type="match status" value="1"/>
</dbReference>
<dbReference type="GO" id="GO:0003700">
    <property type="term" value="F:DNA-binding transcription factor activity"/>
    <property type="evidence" value="ECO:0007669"/>
    <property type="project" value="InterPro"/>
</dbReference>
<evidence type="ECO:0000313" key="6">
    <source>
        <dbReference type="Proteomes" id="UP000444174"/>
    </source>
</evidence>
<dbReference type="PROSITE" id="PS01124">
    <property type="entry name" value="HTH_ARAC_FAMILY_2"/>
    <property type="match status" value="1"/>
</dbReference>
<organism evidence="5 6">
    <name type="scientific">Tritonibacter litoralis</name>
    <dbReference type="NCBI Taxonomy" id="2662264"/>
    <lineage>
        <taxon>Bacteria</taxon>
        <taxon>Pseudomonadati</taxon>
        <taxon>Pseudomonadota</taxon>
        <taxon>Alphaproteobacteria</taxon>
        <taxon>Rhodobacterales</taxon>
        <taxon>Paracoccaceae</taxon>
        <taxon>Tritonibacter</taxon>
    </lineage>
</organism>
<dbReference type="PANTHER" id="PTHR43280:SF32">
    <property type="entry name" value="TRANSCRIPTIONAL REGULATORY PROTEIN"/>
    <property type="match status" value="1"/>
</dbReference>
<reference evidence="5 6" key="1">
    <citation type="submission" date="2019-10" db="EMBL/GenBank/DDBJ databases">
        <title>Epibacterium sp. nov., isolated from seawater.</title>
        <authorList>
            <person name="Zhang X."/>
            <person name="Li N."/>
        </authorList>
    </citation>
    <scope>NUCLEOTIDE SEQUENCE [LARGE SCALE GENOMIC DNA]</scope>
    <source>
        <strain evidence="5 6">SM1979</strain>
    </source>
</reference>